<comment type="subcellular location">
    <subcellularLocation>
        <location evidence="1 6">Nucleus</location>
    </subcellularLocation>
</comment>
<keyword evidence="2" id="KW-0805">Transcription regulation</keyword>
<evidence type="ECO:0000256" key="3">
    <source>
        <dbReference type="ARBA" id="ARBA00023125"/>
    </source>
</evidence>
<feature type="region of interest" description="Disordered" evidence="7">
    <location>
        <begin position="625"/>
        <end position="654"/>
    </location>
</feature>
<gene>
    <name evidence="9" type="ORF">EOD39_5108</name>
</gene>
<dbReference type="AlphaFoldDB" id="A0A444UFF6"/>
<feature type="compositionally biased region" description="Low complexity" evidence="7">
    <location>
        <begin position="68"/>
        <end position="78"/>
    </location>
</feature>
<protein>
    <submittedName>
        <fullName evidence="9">T-box transcription factor TBX15</fullName>
    </submittedName>
</protein>
<keyword evidence="3 6" id="KW-0238">DNA-binding</keyword>
<dbReference type="SUPFAM" id="SSF49417">
    <property type="entry name" value="p53-like transcription factors"/>
    <property type="match status" value="2"/>
</dbReference>
<feature type="domain" description="T-box" evidence="8">
    <location>
        <begin position="114"/>
        <end position="357"/>
    </location>
</feature>
<dbReference type="GO" id="GO:0000785">
    <property type="term" value="C:chromatin"/>
    <property type="evidence" value="ECO:0007669"/>
    <property type="project" value="TreeGrafter"/>
</dbReference>
<dbReference type="InterPro" id="IPR036960">
    <property type="entry name" value="T-box_sf"/>
</dbReference>
<dbReference type="GO" id="GO:0000981">
    <property type="term" value="F:DNA-binding transcription factor activity, RNA polymerase II-specific"/>
    <property type="evidence" value="ECO:0007669"/>
    <property type="project" value="TreeGrafter"/>
</dbReference>
<dbReference type="SMART" id="SM00425">
    <property type="entry name" value="TBOX"/>
    <property type="match status" value="1"/>
</dbReference>
<dbReference type="FunFam" id="2.60.40.820:FF:000001">
    <property type="entry name" value="T-box transcription factor TBX18"/>
    <property type="match status" value="1"/>
</dbReference>
<evidence type="ECO:0000256" key="7">
    <source>
        <dbReference type="SAM" id="MobiDB-lite"/>
    </source>
</evidence>
<dbReference type="Gene3D" id="2.60.40.820">
    <property type="entry name" value="Transcription factor, T-box"/>
    <property type="match status" value="2"/>
</dbReference>
<feature type="compositionally biased region" description="Low complexity" evidence="7">
    <location>
        <begin position="96"/>
        <end position="106"/>
    </location>
</feature>
<dbReference type="InterPro" id="IPR008967">
    <property type="entry name" value="p53-like_TF_DNA-bd_sf"/>
</dbReference>
<keyword evidence="4" id="KW-0804">Transcription</keyword>
<evidence type="ECO:0000313" key="9">
    <source>
        <dbReference type="EMBL" id="RXM33917.1"/>
    </source>
</evidence>
<dbReference type="GO" id="GO:0005634">
    <property type="term" value="C:nucleus"/>
    <property type="evidence" value="ECO:0007669"/>
    <property type="project" value="UniProtKB-SubCell"/>
</dbReference>
<evidence type="ECO:0000313" key="10">
    <source>
        <dbReference type="Proteomes" id="UP000289886"/>
    </source>
</evidence>
<dbReference type="PANTHER" id="PTHR11267:SF98">
    <property type="entry name" value="T-BOX TRANSCRIPTION FACTOR TBX15"/>
    <property type="match status" value="1"/>
</dbReference>
<evidence type="ECO:0000256" key="5">
    <source>
        <dbReference type="ARBA" id="ARBA00023242"/>
    </source>
</evidence>
<keyword evidence="10" id="KW-1185">Reference proteome</keyword>
<dbReference type="PROSITE" id="PS01264">
    <property type="entry name" value="TBOX_2"/>
    <property type="match status" value="1"/>
</dbReference>
<evidence type="ECO:0000259" key="8">
    <source>
        <dbReference type="PROSITE" id="PS50252"/>
    </source>
</evidence>
<evidence type="ECO:0000256" key="1">
    <source>
        <dbReference type="ARBA" id="ARBA00004123"/>
    </source>
</evidence>
<dbReference type="EMBL" id="SCEB01214671">
    <property type="protein sequence ID" value="RXM33917.1"/>
    <property type="molecule type" value="Genomic_DNA"/>
</dbReference>
<keyword evidence="5 6" id="KW-0539">Nucleus</keyword>
<dbReference type="CDD" id="cd20191">
    <property type="entry name" value="T-box_TBX15_18_22-like"/>
    <property type="match status" value="1"/>
</dbReference>
<dbReference type="GO" id="GO:0000978">
    <property type="term" value="F:RNA polymerase II cis-regulatory region sequence-specific DNA binding"/>
    <property type="evidence" value="ECO:0007669"/>
    <property type="project" value="InterPro"/>
</dbReference>
<dbReference type="InterPro" id="IPR046360">
    <property type="entry name" value="T-box_DNA-bd"/>
</dbReference>
<dbReference type="PANTHER" id="PTHR11267">
    <property type="entry name" value="T-BOX PROTEIN-RELATED"/>
    <property type="match status" value="1"/>
</dbReference>
<sequence>MSDRRRSAAALSTRAHAFSVEALIGTNKKRKLRDWEEKELDLSMENLSPNVQLEEGDDPGQCLDINPDSEPSPSSDSEGLAERTSCSFGSHSDLAPNPSDSSPPSSMEEIQVELQCSDLWKRFHEIGTEMIITKAGRRMFPAMRVKILGLDPHQQYYIAMDIVPVDNKRYRYVYHSSKWMVAGNADSPVPPRVYIHPDSLASGDTWMRQVVSFDKLKLTNNELDDQGHIILHSMHKYQPRVHVIRKDFSSDLSPTKPVPAGEGVKTFSFPETVFTTVTAYQNQQIILHSMHKYQPRVHVIRKDFSSDLSPTKPVPAGEGVKTFSFPETVFTTVTAYQNQQITRLKIDRNPFAKGFRDSGRNRTGLEAIMETYAFWRPPVRTLTFEDFTTMQKQQGGSTGTSPTTSSTGTPSPSASSHLLSPSCSPPTFHLAPNTFNVGCRESQLCNLNLSEYPACARSNMAALQSYPGLGDSSYGRLQTGSTSASQSFENAMPQRTPSLISGMQASPAALPGNSKMDTYSGQLGSFPTSQLQYVMQAGGSASSSSSSHMFSGSHMQQGSYNAFSLHNPYNIYGYNFPGTPRLATSPEKLTASQNSILCSPSPNGPFGDRQYLSTGMDGMHMISNPSSQQSANACDSRQYGTVPGPSSQMSVHMV</sequence>
<dbReference type="GO" id="GO:0001708">
    <property type="term" value="P:cell fate specification"/>
    <property type="evidence" value="ECO:0007669"/>
    <property type="project" value="TreeGrafter"/>
</dbReference>
<comment type="caution">
    <text evidence="6">Lacks conserved residue(s) required for the propagation of feature annotation.</text>
</comment>
<feature type="region of interest" description="Disordered" evidence="7">
    <location>
        <begin position="46"/>
        <end position="108"/>
    </location>
</feature>
<dbReference type="InterPro" id="IPR018186">
    <property type="entry name" value="TF_T-box_CS"/>
</dbReference>
<dbReference type="Pfam" id="PF00907">
    <property type="entry name" value="T-box"/>
    <property type="match status" value="1"/>
</dbReference>
<dbReference type="Proteomes" id="UP000289886">
    <property type="component" value="Unassembled WGS sequence"/>
</dbReference>
<organism evidence="9 10">
    <name type="scientific">Acipenser ruthenus</name>
    <name type="common">Sterlet sturgeon</name>
    <dbReference type="NCBI Taxonomy" id="7906"/>
    <lineage>
        <taxon>Eukaryota</taxon>
        <taxon>Metazoa</taxon>
        <taxon>Chordata</taxon>
        <taxon>Craniata</taxon>
        <taxon>Vertebrata</taxon>
        <taxon>Euteleostomi</taxon>
        <taxon>Actinopterygii</taxon>
        <taxon>Chondrostei</taxon>
        <taxon>Acipenseriformes</taxon>
        <taxon>Acipenseridae</taxon>
        <taxon>Acipenser</taxon>
    </lineage>
</organism>
<evidence type="ECO:0000256" key="6">
    <source>
        <dbReference type="PROSITE-ProRule" id="PRU00201"/>
    </source>
</evidence>
<comment type="caution">
    <text evidence="9">The sequence shown here is derived from an EMBL/GenBank/DDBJ whole genome shotgun (WGS) entry which is preliminary data.</text>
</comment>
<evidence type="ECO:0000256" key="4">
    <source>
        <dbReference type="ARBA" id="ARBA00023163"/>
    </source>
</evidence>
<dbReference type="InterPro" id="IPR001699">
    <property type="entry name" value="TF_T-box"/>
</dbReference>
<dbReference type="PROSITE" id="PS50252">
    <property type="entry name" value="TBOX_3"/>
    <property type="match status" value="1"/>
</dbReference>
<dbReference type="PRINTS" id="PR00937">
    <property type="entry name" value="TBOX"/>
</dbReference>
<dbReference type="FunFam" id="2.60.40.820:FF:000023">
    <property type="entry name" value="CSON002431 protein"/>
    <property type="match status" value="1"/>
</dbReference>
<dbReference type="GO" id="GO:0045893">
    <property type="term" value="P:positive regulation of DNA-templated transcription"/>
    <property type="evidence" value="ECO:0007669"/>
    <property type="project" value="InterPro"/>
</dbReference>
<proteinExistence type="predicted"/>
<evidence type="ECO:0000256" key="2">
    <source>
        <dbReference type="ARBA" id="ARBA00023015"/>
    </source>
</evidence>
<dbReference type="PROSITE" id="PS01283">
    <property type="entry name" value="TBOX_1"/>
    <property type="match status" value="1"/>
</dbReference>
<reference evidence="9 10" key="1">
    <citation type="submission" date="2019-01" db="EMBL/GenBank/DDBJ databases">
        <title>Draft Genome and Complete Hox-Cluster Characterization of the Sterlet Sturgeon (Acipenser ruthenus).</title>
        <authorList>
            <person name="Wei Q."/>
        </authorList>
    </citation>
    <scope>NUCLEOTIDE SEQUENCE [LARGE SCALE GENOMIC DNA]</scope>
    <source>
        <strain evidence="9">WHYD16114868_AA</strain>
        <tissue evidence="9">Blood</tissue>
    </source>
</reference>
<accession>A0A444UFF6</accession>
<feature type="compositionally biased region" description="Low complexity" evidence="7">
    <location>
        <begin position="399"/>
        <end position="422"/>
    </location>
</feature>
<feature type="region of interest" description="Disordered" evidence="7">
    <location>
        <begin position="391"/>
        <end position="422"/>
    </location>
</feature>
<name>A0A444UFF6_ACIRT</name>